<dbReference type="PANTHER" id="PTHR30033:SF1">
    <property type="entry name" value="FLAGELLAR HOOK-ASSOCIATED PROTEIN 1"/>
    <property type="match status" value="1"/>
</dbReference>
<dbReference type="NCBIfam" id="TIGR02492">
    <property type="entry name" value="flgK_ends"/>
    <property type="match status" value="1"/>
</dbReference>
<evidence type="ECO:0000259" key="9">
    <source>
        <dbReference type="Pfam" id="PF21158"/>
    </source>
</evidence>
<feature type="domain" description="Flagellar basal-body/hook protein C-terminal" evidence="8">
    <location>
        <begin position="595"/>
        <end position="631"/>
    </location>
</feature>
<dbReference type="GO" id="GO:0005198">
    <property type="term" value="F:structural molecule activity"/>
    <property type="evidence" value="ECO:0007669"/>
    <property type="project" value="InterPro"/>
</dbReference>
<dbReference type="eggNOG" id="COG1256">
    <property type="taxonomic scope" value="Bacteria"/>
</dbReference>
<accession>E1SQT3</accession>
<comment type="subcellular location">
    <subcellularLocation>
        <location evidence="1">Bacterial flagellum</location>
    </subcellularLocation>
    <subcellularLocation>
        <location evidence="2">Secreted</location>
    </subcellularLocation>
</comment>
<dbReference type="SUPFAM" id="SSF64518">
    <property type="entry name" value="Phase 1 flagellin"/>
    <property type="match status" value="2"/>
</dbReference>
<dbReference type="RefSeq" id="WP_013346164.1">
    <property type="nucleotide sequence ID" value="NC_014541.1"/>
</dbReference>
<comment type="similarity">
    <text evidence="3">Belongs to the flagella basal body rod proteins family.</text>
</comment>
<evidence type="ECO:0000256" key="2">
    <source>
        <dbReference type="ARBA" id="ARBA00004613"/>
    </source>
</evidence>
<evidence type="ECO:0000256" key="6">
    <source>
        <dbReference type="ARBA" id="ARBA00023143"/>
    </source>
</evidence>
<keyword evidence="11" id="KW-0966">Cell projection</keyword>
<evidence type="ECO:0000313" key="11">
    <source>
        <dbReference type="EMBL" id="ADN76858.1"/>
    </source>
</evidence>
<reference evidence="11 12" key="1">
    <citation type="journal article" date="2010" name="Stand. Genomic Sci.">
        <title>Complete genome sequence of Ferrimonas balearica type strain (PAT).</title>
        <authorList>
            <person name="Nolan M."/>
            <person name="Sikorski J."/>
            <person name="Davenport K."/>
            <person name="Lucas S."/>
            <person name="Glavina Del Rio T."/>
            <person name="Tice H."/>
            <person name="Cheng J."/>
            <person name="Goodwin L."/>
            <person name="Pitluck S."/>
            <person name="Liolios K."/>
            <person name="Ivanova N."/>
            <person name="Mavromatis K."/>
            <person name="Ovchinnikova G."/>
            <person name="Pati A."/>
            <person name="Chen A."/>
            <person name="Palaniappan K."/>
            <person name="Land M."/>
            <person name="Hauser L."/>
            <person name="Chang Y."/>
            <person name="Jeffries C."/>
            <person name="Tapia R."/>
            <person name="Brettin T."/>
            <person name="Detter J."/>
            <person name="Han C."/>
            <person name="Yasawong M."/>
            <person name="Rohde M."/>
            <person name="Tindall B."/>
            <person name="Goker M."/>
            <person name="Woyke T."/>
            <person name="Bristow J."/>
            <person name="Eisen J."/>
            <person name="Markowitz V."/>
            <person name="Hugenholtz P."/>
            <person name="Kyrpides N."/>
            <person name="Klenk H."/>
            <person name="Lapidus A."/>
        </authorList>
    </citation>
    <scope>NUCLEOTIDE SEQUENCE [LARGE SCALE GENOMIC DNA]</scope>
    <source>
        <strain evidence="12">DSM 9799 / CCM 4581 / KCTC 23876 / PAT</strain>
    </source>
</reference>
<dbReference type="GO" id="GO:0044780">
    <property type="term" value="P:bacterial-type flagellum assembly"/>
    <property type="evidence" value="ECO:0007669"/>
    <property type="project" value="InterPro"/>
</dbReference>
<dbReference type="KEGG" id="fbl:Fbal_2656"/>
<dbReference type="HOGENOM" id="CLU_012762_0_0_6"/>
<keyword evidence="11" id="KW-0969">Cilium</keyword>
<evidence type="ECO:0000313" key="12">
    <source>
        <dbReference type="Proteomes" id="UP000006683"/>
    </source>
</evidence>
<evidence type="ECO:0000259" key="8">
    <source>
        <dbReference type="Pfam" id="PF06429"/>
    </source>
</evidence>
<dbReference type="PRINTS" id="PR01005">
    <property type="entry name" value="FLGHOOKAP1"/>
</dbReference>
<sequence>MADLMSIARSGVLAAQKQMGVTSNNIANVGTEGYNRQVAEQRTSESTHIAGHFLGTGTYVSDVKRIYNDYAQRELSLSISQHSQAETRFGKMSELDQLFSIVGKAVPNSLNTLFENVNNLVDMPSDLGVRENLLTSAGQLTAAFNSLGQELEGQVRQVNQQLDGVVDRVNAITAELADINLQLQKVNGQDLQLLDQQDRLINELAEYVQVNVIPQDMGVKSVMAGGSIMLVAGETPMQLGLTSGDPITHETRLTGTSGDQTVVLGTSAVGGEMQALMDYRNQDLAGAIQKLGVMALGVADAFNQSQAAGFDLDGNVGQNLFSDINSPNMTIGRVAVYAGNTGTQALGVEIDDTSALTGGRYDLSFDGTDYQITDQYGTTTTLSADPNDATRLISPDGFSLRVGAGTPAAGDKWTLTPSAGAAASIEVVMDNPRGLAAAGYGLETVTGNGEATLLAVDRTNPNLPGNGEVMTIDVDYSTTPSPTYSISDSQGNALATGAFTGNQIDALGFSLALNPDTATGDQFSLDISFGPGDNRNAVNMAGLATAKIMGGGNATMTDVYEGITTSVGGQTRAAEVALDSAETVKMQATERVAAESGVNLDEEAANLMRFQQAYQASARIMTVAKETFDTLFAAVR</sequence>
<dbReference type="STRING" id="550540.Fbal_2656"/>
<dbReference type="EMBL" id="CP002209">
    <property type="protein sequence ID" value="ADN76858.1"/>
    <property type="molecule type" value="Genomic_DNA"/>
</dbReference>
<dbReference type="Proteomes" id="UP000006683">
    <property type="component" value="Chromosome"/>
</dbReference>
<keyword evidence="5" id="KW-0964">Secreted</keyword>
<protein>
    <recommendedName>
        <fullName evidence="4">Flagellar hook-associated protein 1</fullName>
    </recommendedName>
</protein>
<evidence type="ECO:0000256" key="3">
    <source>
        <dbReference type="ARBA" id="ARBA00009677"/>
    </source>
</evidence>
<dbReference type="Pfam" id="PF00460">
    <property type="entry name" value="Flg_bb_rod"/>
    <property type="match status" value="1"/>
</dbReference>
<dbReference type="Pfam" id="PF22638">
    <property type="entry name" value="FlgK_D1"/>
    <property type="match status" value="1"/>
</dbReference>
<dbReference type="InterPro" id="IPR001444">
    <property type="entry name" value="Flag_bb_rod_N"/>
</dbReference>
<dbReference type="PANTHER" id="PTHR30033">
    <property type="entry name" value="FLAGELLAR HOOK-ASSOCIATED PROTEIN 1"/>
    <property type="match status" value="1"/>
</dbReference>
<dbReference type="InterPro" id="IPR053927">
    <property type="entry name" value="FlgK_helical"/>
</dbReference>
<evidence type="ECO:0000256" key="5">
    <source>
        <dbReference type="ARBA" id="ARBA00022525"/>
    </source>
</evidence>
<feature type="domain" description="Flagellar hook-associated protein FlgK helical" evidence="10">
    <location>
        <begin position="92"/>
        <end position="321"/>
    </location>
</feature>
<proteinExistence type="inferred from homology"/>
<keyword evidence="11" id="KW-0282">Flagellum</keyword>
<dbReference type="GeneID" id="67182886"/>
<name>E1SQT3_FERBD</name>
<dbReference type="InterPro" id="IPR010930">
    <property type="entry name" value="Flg_bb/hook_C_dom"/>
</dbReference>
<dbReference type="GO" id="GO:0005576">
    <property type="term" value="C:extracellular region"/>
    <property type="evidence" value="ECO:0007669"/>
    <property type="project" value="UniProtKB-SubCell"/>
</dbReference>
<dbReference type="GO" id="GO:0009424">
    <property type="term" value="C:bacterial-type flagellum hook"/>
    <property type="evidence" value="ECO:0007669"/>
    <property type="project" value="InterPro"/>
</dbReference>
<keyword evidence="6" id="KW-0975">Bacterial flagellum</keyword>
<dbReference type="AlphaFoldDB" id="E1SQT3"/>
<feature type="domain" description="Flagellar hook-associated protein 1 D2-like" evidence="9">
    <location>
        <begin position="338"/>
        <end position="417"/>
    </location>
</feature>
<dbReference type="InterPro" id="IPR002371">
    <property type="entry name" value="FlgK"/>
</dbReference>
<dbReference type="Pfam" id="PF21158">
    <property type="entry name" value="flgK_1st_1"/>
    <property type="match status" value="1"/>
</dbReference>
<keyword evidence="12" id="KW-1185">Reference proteome</keyword>
<evidence type="ECO:0000256" key="1">
    <source>
        <dbReference type="ARBA" id="ARBA00004365"/>
    </source>
</evidence>
<dbReference type="Pfam" id="PF06429">
    <property type="entry name" value="Flg_bbr_C"/>
    <property type="match status" value="1"/>
</dbReference>
<dbReference type="InterPro" id="IPR049119">
    <property type="entry name" value="FlgK_D2-like"/>
</dbReference>
<organism evidence="11 12">
    <name type="scientific">Ferrimonas balearica (strain DSM 9799 / CCM 4581 / KCTC 23876 / PAT)</name>
    <dbReference type="NCBI Taxonomy" id="550540"/>
    <lineage>
        <taxon>Bacteria</taxon>
        <taxon>Pseudomonadati</taxon>
        <taxon>Pseudomonadota</taxon>
        <taxon>Gammaproteobacteria</taxon>
        <taxon>Alteromonadales</taxon>
        <taxon>Ferrimonadaceae</taxon>
        <taxon>Ferrimonas</taxon>
    </lineage>
</organism>
<feature type="domain" description="Flagellar basal body rod protein N-terminal" evidence="7">
    <location>
        <begin position="6"/>
        <end position="34"/>
    </location>
</feature>
<evidence type="ECO:0000259" key="10">
    <source>
        <dbReference type="Pfam" id="PF22638"/>
    </source>
</evidence>
<evidence type="ECO:0000256" key="4">
    <source>
        <dbReference type="ARBA" id="ARBA00016244"/>
    </source>
</evidence>
<gene>
    <name evidence="11" type="ordered locus">Fbal_2656</name>
</gene>
<evidence type="ECO:0000259" key="7">
    <source>
        <dbReference type="Pfam" id="PF00460"/>
    </source>
</evidence>
<dbReference type="OrthoDB" id="9802553at2"/>